<dbReference type="GO" id="GO:0005737">
    <property type="term" value="C:cytoplasm"/>
    <property type="evidence" value="ECO:0007669"/>
    <property type="project" value="UniProtKB-SubCell"/>
</dbReference>
<dbReference type="VEuPathDB" id="VectorBase:AMEC007456"/>
<comment type="similarity">
    <text evidence="10">Belongs to the adenylate kinase family. AK6 subfamily.</text>
</comment>
<dbReference type="FunFam" id="3.40.50.300:FF:000372">
    <property type="entry name" value="Adenylate kinase isoenzyme 6 homolog"/>
    <property type="match status" value="1"/>
</dbReference>
<keyword evidence="7 10" id="KW-0418">Kinase</keyword>
<dbReference type="GO" id="GO:0016887">
    <property type="term" value="F:ATP hydrolysis activity"/>
    <property type="evidence" value="ECO:0007669"/>
    <property type="project" value="UniProtKB-UniRule"/>
</dbReference>
<feature type="binding site" evidence="10">
    <location>
        <position position="13"/>
    </location>
    <ligand>
        <name>ATP</name>
        <dbReference type="ChEBI" id="CHEBI:30616"/>
    </ligand>
</feature>
<dbReference type="GO" id="GO:0042274">
    <property type="term" value="P:ribosomal small subunit biogenesis"/>
    <property type="evidence" value="ECO:0007669"/>
    <property type="project" value="UniProtKB-UniRule"/>
</dbReference>
<dbReference type="EC" id="2.7.4.3" evidence="10"/>
<reference evidence="12" key="1">
    <citation type="submission" date="2014-01" db="EMBL/GenBank/DDBJ databases">
        <title>The Genome Sequence of Anopheles melas CM1001059_A (V2).</title>
        <authorList>
            <consortium name="The Broad Institute Genomics Platform"/>
            <person name="Neafsey D.E."/>
            <person name="Besansky N."/>
            <person name="Howell P."/>
            <person name="Walton C."/>
            <person name="Young S.K."/>
            <person name="Zeng Q."/>
            <person name="Gargeya S."/>
            <person name="Fitzgerald M."/>
            <person name="Haas B."/>
            <person name="Abouelleil A."/>
            <person name="Allen A.W."/>
            <person name="Alvarado L."/>
            <person name="Arachchi H.M."/>
            <person name="Berlin A.M."/>
            <person name="Chapman S.B."/>
            <person name="Gainer-Dewar J."/>
            <person name="Goldberg J."/>
            <person name="Griggs A."/>
            <person name="Gujja S."/>
            <person name="Hansen M."/>
            <person name="Howarth C."/>
            <person name="Imamovic A."/>
            <person name="Ireland A."/>
            <person name="Larimer J."/>
            <person name="McCowan C."/>
            <person name="Murphy C."/>
            <person name="Pearson M."/>
            <person name="Poon T.W."/>
            <person name="Priest M."/>
            <person name="Roberts A."/>
            <person name="Saif S."/>
            <person name="Shea T."/>
            <person name="Sisk P."/>
            <person name="Sykes S."/>
            <person name="Wortman J."/>
            <person name="Nusbaum C."/>
            <person name="Birren B."/>
        </authorList>
    </citation>
    <scope>NUCLEOTIDE SEQUENCE [LARGE SCALE GENOMIC DNA]</scope>
    <source>
        <strain evidence="12">CM1001059</strain>
    </source>
</reference>
<evidence type="ECO:0000256" key="1">
    <source>
        <dbReference type="ARBA" id="ARBA00000582"/>
    </source>
</evidence>
<comment type="catalytic activity">
    <reaction evidence="10">
        <text>ATP + H2O = ADP + phosphate + H(+)</text>
        <dbReference type="Rhea" id="RHEA:13065"/>
        <dbReference type="ChEBI" id="CHEBI:15377"/>
        <dbReference type="ChEBI" id="CHEBI:15378"/>
        <dbReference type="ChEBI" id="CHEBI:30616"/>
        <dbReference type="ChEBI" id="CHEBI:43474"/>
        <dbReference type="ChEBI" id="CHEBI:456216"/>
    </reaction>
</comment>
<evidence type="ECO:0000256" key="2">
    <source>
        <dbReference type="ARBA" id="ARBA00022490"/>
    </source>
</evidence>
<evidence type="ECO:0000256" key="6">
    <source>
        <dbReference type="ARBA" id="ARBA00022741"/>
    </source>
</evidence>
<name>A0A182TSD7_9DIPT</name>
<evidence type="ECO:0000256" key="4">
    <source>
        <dbReference type="ARBA" id="ARBA00022552"/>
    </source>
</evidence>
<organism evidence="11 12">
    <name type="scientific">Anopheles melas</name>
    <dbReference type="NCBI Taxonomy" id="34690"/>
    <lineage>
        <taxon>Eukaryota</taxon>
        <taxon>Metazoa</taxon>
        <taxon>Ecdysozoa</taxon>
        <taxon>Arthropoda</taxon>
        <taxon>Hexapoda</taxon>
        <taxon>Insecta</taxon>
        <taxon>Pterygota</taxon>
        <taxon>Neoptera</taxon>
        <taxon>Endopterygota</taxon>
        <taxon>Diptera</taxon>
        <taxon>Nematocera</taxon>
        <taxon>Culicoidea</taxon>
        <taxon>Culicidae</taxon>
        <taxon>Anophelinae</taxon>
        <taxon>Anopheles</taxon>
    </lineage>
</organism>
<evidence type="ECO:0000256" key="10">
    <source>
        <dbReference type="HAMAP-Rule" id="MF_03173"/>
    </source>
</evidence>
<dbReference type="PANTHER" id="PTHR12595:SF0">
    <property type="entry name" value="ADENYLATE KINASE ISOENZYME 6"/>
    <property type="match status" value="1"/>
</dbReference>
<dbReference type="InterPro" id="IPR020618">
    <property type="entry name" value="Adenyl_kinase_AK6"/>
</dbReference>
<evidence type="ECO:0000313" key="11">
    <source>
        <dbReference type="EnsemblMetazoa" id="AMEC007456-PA"/>
    </source>
</evidence>
<dbReference type="Gene3D" id="3.40.50.300">
    <property type="entry name" value="P-loop containing nucleotide triphosphate hydrolases"/>
    <property type="match status" value="2"/>
</dbReference>
<proteinExistence type="inferred from homology"/>
<feature type="region of interest" description="NMPbind" evidence="10">
    <location>
        <begin position="33"/>
        <end position="56"/>
    </location>
</feature>
<protein>
    <recommendedName>
        <fullName evidence="10">Adenylate kinase isoenzyme 6 homolog</fullName>
        <shortName evidence="10">AK6</shortName>
        <ecNumber evidence="10">2.7.4.3</ecNumber>
    </recommendedName>
    <alternativeName>
        <fullName evidence="10">Dual activity adenylate kinase/ATPase</fullName>
        <shortName evidence="10">AK/ATPase</shortName>
    </alternativeName>
</protein>
<feature type="binding site" evidence="10">
    <location>
        <position position="109"/>
    </location>
    <ligand>
        <name>ATP</name>
        <dbReference type="ChEBI" id="CHEBI:30616"/>
    </ligand>
</feature>
<dbReference type="STRING" id="34690.A0A182TSD7"/>
<evidence type="ECO:0000313" key="12">
    <source>
        <dbReference type="Proteomes" id="UP000075902"/>
    </source>
</evidence>
<dbReference type="EnsemblMetazoa" id="AMEC007456-RA">
    <property type="protein sequence ID" value="AMEC007456-PA"/>
    <property type="gene ID" value="AMEC007456"/>
</dbReference>
<keyword evidence="3 10" id="KW-0690">Ribosome biogenesis</keyword>
<feature type="binding site" evidence="10">
    <location>
        <position position="15"/>
    </location>
    <ligand>
        <name>ATP</name>
        <dbReference type="ChEBI" id="CHEBI:30616"/>
    </ligand>
</feature>
<dbReference type="GO" id="GO:0005524">
    <property type="term" value="F:ATP binding"/>
    <property type="evidence" value="ECO:0007669"/>
    <property type="project" value="UniProtKB-KW"/>
</dbReference>
<keyword evidence="8 10" id="KW-0067">ATP-binding</keyword>
<dbReference type="InterPro" id="IPR027417">
    <property type="entry name" value="P-loop_NTPase"/>
</dbReference>
<comment type="function">
    <text evidence="10">Broad-specificity nucleoside monophosphate (NMP) kinase that catalyzes the reversible transfer of the terminal phosphate group between nucleoside triphosphates and monophosphates. Has also ATPase activity. Involved in the late cytoplasmic maturation steps of the 40S ribosomal particles, specifically 18S rRNA maturation. While NMP activity is not required for ribosome maturation, ATPase activity is. Associates transiently with small ribosomal subunit protein uS11. ATP hydrolysis breaks the interaction with uS11. May temporarily remove uS11 from the ribosome to enable a conformational change of the ribosomal RNA that is needed for the final maturation step of the small ribosomal subunit. Its NMP activity may have a role in nuclear energy homeostasis.</text>
</comment>
<reference evidence="11" key="2">
    <citation type="submission" date="2020-05" db="UniProtKB">
        <authorList>
            <consortium name="EnsemblMetazoa"/>
        </authorList>
    </citation>
    <scope>IDENTIFICATION</scope>
    <source>
        <strain evidence="11">CM1001059</strain>
    </source>
</reference>
<dbReference type="AlphaFoldDB" id="A0A182TSD7"/>
<keyword evidence="5 10" id="KW-0808">Transferase</keyword>
<dbReference type="GO" id="GO:0006364">
    <property type="term" value="P:rRNA processing"/>
    <property type="evidence" value="ECO:0007669"/>
    <property type="project" value="UniProtKB-KW"/>
</dbReference>
<keyword evidence="6 10" id="KW-0547">Nucleotide-binding</keyword>
<evidence type="ECO:0000256" key="8">
    <source>
        <dbReference type="ARBA" id="ARBA00022840"/>
    </source>
</evidence>
<comment type="subcellular location">
    <subcellularLocation>
        <location evidence="10">Cytoplasm</location>
    </subcellularLocation>
    <subcellularLocation>
        <location evidence="10">Nucleus</location>
    </subcellularLocation>
</comment>
<keyword evidence="2 10" id="KW-0963">Cytoplasm</keyword>
<dbReference type="PANTHER" id="PTHR12595">
    <property type="entry name" value="POS9-ACTIVATING FACTOR FAP7-RELATED"/>
    <property type="match status" value="1"/>
</dbReference>
<keyword evidence="12" id="KW-1185">Reference proteome</keyword>
<evidence type="ECO:0000256" key="5">
    <source>
        <dbReference type="ARBA" id="ARBA00022679"/>
    </source>
</evidence>
<feature type="binding site" evidence="10">
    <location>
        <position position="16"/>
    </location>
    <ligand>
        <name>ATP</name>
        <dbReference type="ChEBI" id="CHEBI:30616"/>
    </ligand>
</feature>
<evidence type="ECO:0000256" key="9">
    <source>
        <dbReference type="ARBA" id="ARBA00023242"/>
    </source>
</evidence>
<sequence>MVLPNILVTGTPGTGKSELCRQLADKLGFRWQNVSEIVTEHKFVEEYDEEFECPVLDEDRLLDHLEPLMQEGGCAVEYHSSEFFPERWFASVWVVRCSTSLLYDRLQAREYGERKIKSNMECEIFQIPLDEARDAYRKEIIHEGTASARSSRTWSIPLDEARDAYRKEIIHEVTSDTAADLDATVERVRDWLEQWKAKHNKS</sequence>
<dbReference type="GO" id="GO:0005634">
    <property type="term" value="C:nucleus"/>
    <property type="evidence" value="ECO:0007669"/>
    <property type="project" value="UniProtKB-SubCell"/>
</dbReference>
<accession>A0A182TSD7</accession>
<dbReference type="GO" id="GO:0004017">
    <property type="term" value="F:AMP kinase activity"/>
    <property type="evidence" value="ECO:0007669"/>
    <property type="project" value="UniProtKB-UniRule"/>
</dbReference>
<dbReference type="HAMAP" id="MF_00039">
    <property type="entry name" value="Adenylate_kinase_AK6"/>
    <property type="match status" value="1"/>
</dbReference>
<keyword evidence="4 10" id="KW-0698">rRNA processing</keyword>
<evidence type="ECO:0000256" key="3">
    <source>
        <dbReference type="ARBA" id="ARBA00022517"/>
    </source>
</evidence>
<keyword evidence="9 10" id="KW-0539">Nucleus</keyword>
<evidence type="ECO:0000256" key="7">
    <source>
        <dbReference type="ARBA" id="ARBA00022777"/>
    </source>
</evidence>
<dbReference type="SUPFAM" id="SSF52540">
    <property type="entry name" value="P-loop containing nucleoside triphosphate hydrolases"/>
    <property type="match status" value="1"/>
</dbReference>
<comment type="caution">
    <text evidence="10">Lacks conserved residue(s) required for the propagation of feature annotation.</text>
</comment>
<dbReference type="Proteomes" id="UP000075902">
    <property type="component" value="Unassembled WGS sequence"/>
</dbReference>
<comment type="catalytic activity">
    <reaction evidence="1 10">
        <text>AMP + ATP = 2 ADP</text>
        <dbReference type="Rhea" id="RHEA:12973"/>
        <dbReference type="ChEBI" id="CHEBI:30616"/>
        <dbReference type="ChEBI" id="CHEBI:456215"/>
        <dbReference type="ChEBI" id="CHEBI:456216"/>
        <dbReference type="EC" id="2.7.4.3"/>
    </reaction>
</comment>
<feature type="binding site" evidence="10">
    <location>
        <position position="17"/>
    </location>
    <ligand>
        <name>ATP</name>
        <dbReference type="ChEBI" id="CHEBI:30616"/>
    </ligand>
</feature>
<feature type="region of interest" description="LID" evidence="10">
    <location>
        <begin position="108"/>
        <end position="118"/>
    </location>
</feature>
<comment type="subunit">
    <text evidence="10">Monomer and homodimer. Interacts with small ribosomal subunit protein uS11. Not a structural component of 43S pre-ribosomes, but transiently interacts with them by binding to uS11.</text>
</comment>
<dbReference type="Pfam" id="PF13238">
    <property type="entry name" value="AAA_18"/>
    <property type="match status" value="1"/>
</dbReference>